<dbReference type="AlphaFoldDB" id="A0A813H8T6"/>
<keyword evidence="2" id="KW-1133">Transmembrane helix</keyword>
<dbReference type="GO" id="GO:0016787">
    <property type="term" value="F:hydrolase activity"/>
    <property type="evidence" value="ECO:0007669"/>
    <property type="project" value="InterPro"/>
</dbReference>
<comment type="caution">
    <text evidence="4">The sequence shown here is derived from an EMBL/GenBank/DDBJ whole genome shotgun (WGS) entry which is preliminary data.</text>
</comment>
<accession>A0A813H8T6</accession>
<dbReference type="CDD" id="cd07379">
    <property type="entry name" value="MPP_239FB"/>
    <property type="match status" value="1"/>
</dbReference>
<feature type="region of interest" description="Disordered" evidence="1">
    <location>
        <begin position="254"/>
        <end position="275"/>
    </location>
</feature>
<protein>
    <recommendedName>
        <fullName evidence="3">Calcineurin-like phosphoesterase domain-containing protein</fullName>
    </recommendedName>
</protein>
<feature type="transmembrane region" description="Helical" evidence="2">
    <location>
        <begin position="59"/>
        <end position="80"/>
    </location>
</feature>
<dbReference type="Gene3D" id="3.60.21.10">
    <property type="match status" value="1"/>
</dbReference>
<name>A0A813H8T6_POLGL</name>
<dbReference type="PANTHER" id="PTHR12905">
    <property type="entry name" value="METALLOPHOSPHOESTERASE"/>
    <property type="match status" value="1"/>
</dbReference>
<dbReference type="Pfam" id="PF00149">
    <property type="entry name" value="Metallophos"/>
    <property type="match status" value="1"/>
</dbReference>
<evidence type="ECO:0000256" key="2">
    <source>
        <dbReference type="SAM" id="Phobius"/>
    </source>
</evidence>
<evidence type="ECO:0000259" key="3">
    <source>
        <dbReference type="Pfam" id="PF00149"/>
    </source>
</evidence>
<evidence type="ECO:0000313" key="4">
    <source>
        <dbReference type="EMBL" id="CAE8634097.1"/>
    </source>
</evidence>
<dbReference type="InterPro" id="IPR051693">
    <property type="entry name" value="UPF0046_metallophosphoest"/>
</dbReference>
<dbReference type="EMBL" id="CAJNNV010030902">
    <property type="protein sequence ID" value="CAE8634097.1"/>
    <property type="molecule type" value="Genomic_DNA"/>
</dbReference>
<proteinExistence type="predicted"/>
<keyword evidence="5" id="KW-1185">Reference proteome</keyword>
<gene>
    <name evidence="4" type="ORF">PGLA1383_LOCUS49770</name>
</gene>
<keyword evidence="2" id="KW-0812">Transmembrane</keyword>
<evidence type="ECO:0000313" key="5">
    <source>
        <dbReference type="Proteomes" id="UP000654075"/>
    </source>
</evidence>
<dbReference type="OrthoDB" id="630188at2759"/>
<dbReference type="SUPFAM" id="SSF56300">
    <property type="entry name" value="Metallo-dependent phosphatases"/>
    <property type="match status" value="1"/>
</dbReference>
<reference evidence="4" key="1">
    <citation type="submission" date="2021-02" db="EMBL/GenBank/DDBJ databases">
        <authorList>
            <person name="Dougan E. K."/>
            <person name="Rhodes N."/>
            <person name="Thang M."/>
            <person name="Chan C."/>
        </authorList>
    </citation>
    <scope>NUCLEOTIDE SEQUENCE</scope>
</reference>
<dbReference type="InterPro" id="IPR029052">
    <property type="entry name" value="Metallo-depent_PP-like"/>
</dbReference>
<dbReference type="Proteomes" id="UP000654075">
    <property type="component" value="Unassembled WGS sequence"/>
</dbReference>
<dbReference type="InterPro" id="IPR004843">
    <property type="entry name" value="Calcineurin-like_PHP"/>
</dbReference>
<feature type="domain" description="Calcineurin-like phosphoesterase" evidence="3">
    <location>
        <begin position="300"/>
        <end position="487"/>
    </location>
</feature>
<sequence>MSQSQRELAMPPMDPAGHEPCVPSAGCFLDIAVSGKTLYAVHAADNRVYRRRLKRSSSWILASAGAVNAIAIYEGTIFAVRKDLRLCSQSLADMTENSPWKVASKGDAMAVAVGERGAFVVGKDRNVYWQDLASMTKTSEWTLAAEGWVRQICLVQDCIFGIADVCNLGSLLKQTLPKAAATTTIATTTKSSLGGVRSSSWEAWEYAADGRMLALSVDAGHIYVVRHDGALCSQPLSSLSIKSEWTELFNLDSDSSSNNNNSSSSNNTNSNSSSNQDIGKFLEVPCAEHSETNRISSSTRLVCISDTHGCHRDLKLPPGDVLIHAGDLTQYNEAEHLCDATAFFQELLDAGTYQQVIAIAGNHDNSLHQSEPSQVKQHLMASCTYLEDSMTYLSPACSETKIGVYGSPWTPEHSLWGTGFSLPPRSTALREKWANIPTDVDVLIVHGPPLGRRDTPNSTVGAGCPDLLREVLTRVRPRLMIFGHIHEGYGVSYDGHTLFVNASSYSHDNDDWTLNHPIVIDLPNAKQAYLHWWLCASMTAFGAMKAAGFLHHDLSQIVGVLELIGGAVLLPRWRVVSDLLGKRGSEKSLGFGCWMVLWALGIMLSTYKSKSFVCWSEALLTLELLALASRQLLGWAKLGCT</sequence>
<dbReference type="SUPFAM" id="SSF63829">
    <property type="entry name" value="Calcium-dependent phosphotriesterase"/>
    <property type="match status" value="1"/>
</dbReference>
<organism evidence="4 5">
    <name type="scientific">Polarella glacialis</name>
    <name type="common">Dinoflagellate</name>
    <dbReference type="NCBI Taxonomy" id="89957"/>
    <lineage>
        <taxon>Eukaryota</taxon>
        <taxon>Sar</taxon>
        <taxon>Alveolata</taxon>
        <taxon>Dinophyceae</taxon>
        <taxon>Suessiales</taxon>
        <taxon>Suessiaceae</taxon>
        <taxon>Polarella</taxon>
    </lineage>
</organism>
<keyword evidence="2" id="KW-0472">Membrane</keyword>
<evidence type="ECO:0000256" key="1">
    <source>
        <dbReference type="SAM" id="MobiDB-lite"/>
    </source>
</evidence>
<dbReference type="PANTHER" id="PTHR12905:SF0">
    <property type="entry name" value="CALCINEURIN-LIKE PHOSPHOESTERASE DOMAIN-CONTAINING PROTEIN"/>
    <property type="match status" value="1"/>
</dbReference>